<reference evidence="2 3" key="1">
    <citation type="journal article" date="2023" name="Microorganisms">
        <title>Thiorhodovibrio frisius and Trv. litoralis spp. nov., Two Novel Members from a Clade of Fastidious Purple Sulfur Bacteria That Exhibit Unique Red-Shifted Light-Harvesting Capabilities.</title>
        <authorList>
            <person name="Methner A."/>
            <person name="Kuzyk S.B."/>
            <person name="Petersen J."/>
            <person name="Bauer S."/>
            <person name="Brinkmann H."/>
            <person name="Sichau K."/>
            <person name="Wanner G."/>
            <person name="Wolf J."/>
            <person name="Neumann-Schaal M."/>
            <person name="Henke P."/>
            <person name="Tank M."/>
            <person name="Sproer C."/>
            <person name="Bunk B."/>
            <person name="Overmann J."/>
        </authorList>
    </citation>
    <scope>NUCLEOTIDE SEQUENCE [LARGE SCALE GENOMIC DNA]</scope>
    <source>
        <strain evidence="2 3">DSM 6702</strain>
    </source>
</reference>
<dbReference type="EMBL" id="CP121472">
    <property type="protein sequence ID" value="WPL18198.1"/>
    <property type="molecule type" value="Genomic_DNA"/>
</dbReference>
<feature type="domain" description="PIN" evidence="1">
    <location>
        <begin position="2"/>
        <end position="119"/>
    </location>
</feature>
<dbReference type="GO" id="GO:0016787">
    <property type="term" value="F:hydrolase activity"/>
    <property type="evidence" value="ECO:0007669"/>
    <property type="project" value="UniProtKB-KW"/>
</dbReference>
<accession>A0ABZ0SBZ8</accession>
<proteinExistence type="predicted"/>
<dbReference type="Proteomes" id="UP001432180">
    <property type="component" value="Chromosome"/>
</dbReference>
<dbReference type="EC" id="3.1.-.-" evidence="2"/>
<organism evidence="2 3">
    <name type="scientific">Thiorhodovibrio winogradskyi</name>
    <dbReference type="NCBI Taxonomy" id="77007"/>
    <lineage>
        <taxon>Bacteria</taxon>
        <taxon>Pseudomonadati</taxon>
        <taxon>Pseudomonadota</taxon>
        <taxon>Gammaproteobacteria</taxon>
        <taxon>Chromatiales</taxon>
        <taxon>Chromatiaceae</taxon>
        <taxon>Thiorhodovibrio</taxon>
    </lineage>
</organism>
<dbReference type="InterPro" id="IPR029060">
    <property type="entry name" value="PIN-like_dom_sf"/>
</dbReference>
<gene>
    <name evidence="2" type="ORF">Thiowin_03257</name>
</gene>
<sequence>MIVLDTHIWLWWITRDDRQLKQRWREKITAADQLGVAAISCFEVAWLVQHGRVELSEPLDSWFDKALNGSGIRLLAITPEIARIAAQLPEHHRDPQDRLIIATTLAHEATLISADGKFTLYHELQGRLL</sequence>
<keyword evidence="2" id="KW-0378">Hydrolase</keyword>
<evidence type="ECO:0000313" key="3">
    <source>
        <dbReference type="Proteomes" id="UP001432180"/>
    </source>
</evidence>
<dbReference type="CDD" id="cd09872">
    <property type="entry name" value="PIN_Sll0205-like"/>
    <property type="match status" value="1"/>
</dbReference>
<evidence type="ECO:0000259" key="1">
    <source>
        <dbReference type="Pfam" id="PF01850"/>
    </source>
</evidence>
<dbReference type="InterPro" id="IPR041705">
    <property type="entry name" value="PIN_Sll0205"/>
</dbReference>
<dbReference type="RefSeq" id="WP_009149688.1">
    <property type="nucleotide sequence ID" value="NZ_CP121472.1"/>
</dbReference>
<dbReference type="InterPro" id="IPR002716">
    <property type="entry name" value="PIN_dom"/>
</dbReference>
<keyword evidence="3" id="KW-1185">Reference proteome</keyword>
<name>A0ABZ0SBZ8_9GAMM</name>
<dbReference type="SUPFAM" id="SSF88723">
    <property type="entry name" value="PIN domain-like"/>
    <property type="match status" value="1"/>
</dbReference>
<dbReference type="InterPro" id="IPR052919">
    <property type="entry name" value="TA_system_RNase"/>
</dbReference>
<protein>
    <submittedName>
        <fullName evidence="2">Ribonuclease VapC22</fullName>
        <ecNumber evidence="2">3.1.-.-</ecNumber>
    </submittedName>
</protein>
<dbReference type="PANTHER" id="PTHR36173">
    <property type="entry name" value="RIBONUCLEASE VAPC16-RELATED"/>
    <property type="match status" value="1"/>
</dbReference>
<dbReference type="Gene3D" id="3.40.50.1010">
    <property type="entry name" value="5'-nuclease"/>
    <property type="match status" value="1"/>
</dbReference>
<dbReference type="Pfam" id="PF01850">
    <property type="entry name" value="PIN"/>
    <property type="match status" value="1"/>
</dbReference>
<evidence type="ECO:0000313" key="2">
    <source>
        <dbReference type="EMBL" id="WPL18198.1"/>
    </source>
</evidence>
<dbReference type="PANTHER" id="PTHR36173:SF1">
    <property type="entry name" value="RIBONUCLEASE VAPC22"/>
    <property type="match status" value="1"/>
</dbReference>